<gene>
    <name evidence="3" type="ORF">BJX68DRAFT_221658</name>
</gene>
<feature type="region of interest" description="Disordered" evidence="1">
    <location>
        <begin position="114"/>
        <end position="208"/>
    </location>
</feature>
<evidence type="ECO:0000313" key="3">
    <source>
        <dbReference type="EMBL" id="KAL2837322.1"/>
    </source>
</evidence>
<dbReference type="RefSeq" id="XP_070892489.1">
    <property type="nucleotide sequence ID" value="XM_071037925.1"/>
</dbReference>
<evidence type="ECO:0000256" key="1">
    <source>
        <dbReference type="SAM" id="MobiDB-lite"/>
    </source>
</evidence>
<dbReference type="CDD" id="cd22573">
    <property type="entry name" value="RMP1_RBD"/>
    <property type="match status" value="1"/>
</dbReference>
<evidence type="ECO:0000313" key="4">
    <source>
        <dbReference type="Proteomes" id="UP001610444"/>
    </source>
</evidence>
<feature type="compositionally biased region" description="Low complexity" evidence="1">
    <location>
        <begin position="168"/>
        <end position="177"/>
    </location>
</feature>
<dbReference type="Pfam" id="PF20945">
    <property type="entry name" value="RMP1"/>
    <property type="match status" value="1"/>
</dbReference>
<reference evidence="3 4" key="1">
    <citation type="submission" date="2024-07" db="EMBL/GenBank/DDBJ databases">
        <title>Section-level genome sequencing and comparative genomics of Aspergillus sections Usti and Cavernicolus.</title>
        <authorList>
            <consortium name="Lawrence Berkeley National Laboratory"/>
            <person name="Nybo J.L."/>
            <person name="Vesth T.C."/>
            <person name="Theobald S."/>
            <person name="Frisvad J.C."/>
            <person name="Larsen T.O."/>
            <person name="Kjaerboelling I."/>
            <person name="Rothschild-Mancinelli K."/>
            <person name="Lyhne E.K."/>
            <person name="Kogle M.E."/>
            <person name="Barry K."/>
            <person name="Clum A."/>
            <person name="Na H."/>
            <person name="Ledsgaard L."/>
            <person name="Lin J."/>
            <person name="Lipzen A."/>
            <person name="Kuo A."/>
            <person name="Riley R."/>
            <person name="Mondo S."/>
            <person name="LaButti K."/>
            <person name="Haridas S."/>
            <person name="Pangalinan J."/>
            <person name="Salamov A.A."/>
            <person name="Simmons B.A."/>
            <person name="Magnuson J.K."/>
            <person name="Chen J."/>
            <person name="Drula E."/>
            <person name="Henrissat B."/>
            <person name="Wiebenga A."/>
            <person name="Lubbers R.J."/>
            <person name="Gomes A.C."/>
            <person name="Macurrencykelacurrency M.R."/>
            <person name="Stajich J."/>
            <person name="Grigoriev I.V."/>
            <person name="Mortensen U.H."/>
            <person name="De vries R.P."/>
            <person name="Baker S.E."/>
            <person name="Andersen M.R."/>
        </authorList>
    </citation>
    <scope>NUCLEOTIDE SEQUENCE [LARGE SCALE GENOMIC DNA]</scope>
    <source>
        <strain evidence="3 4">CBS 756.74</strain>
    </source>
</reference>
<proteinExistence type="predicted"/>
<comment type="caution">
    <text evidence="3">The sequence shown here is derived from an EMBL/GenBank/DDBJ whole genome shotgun (WGS) entry which is preliminary data.</text>
</comment>
<name>A0ABR4JB96_9EURO</name>
<dbReference type="GeneID" id="98153089"/>
<dbReference type="InterPro" id="IPR047204">
    <property type="entry name" value="RMP1_RBD"/>
</dbReference>
<dbReference type="EMBL" id="JBFXLR010000099">
    <property type="protein sequence ID" value="KAL2837322.1"/>
    <property type="molecule type" value="Genomic_DNA"/>
</dbReference>
<dbReference type="PANTHER" id="PTHR37792">
    <property type="entry name" value="RIBONUCLEASE MRP PROTEIN SUBUNIT RMP1"/>
    <property type="match status" value="1"/>
</dbReference>
<feature type="domain" description="RNase MRP protein 1 RNA binding" evidence="2">
    <location>
        <begin position="12"/>
        <end position="98"/>
    </location>
</feature>
<dbReference type="PANTHER" id="PTHR37792:SF1">
    <property type="entry name" value="RIBONUCLEASE MRP PROTEIN SUBUNIT RMP1"/>
    <property type="match status" value="1"/>
</dbReference>
<accession>A0ABR4JB96</accession>
<dbReference type="Proteomes" id="UP001610444">
    <property type="component" value="Unassembled WGS sequence"/>
</dbReference>
<keyword evidence="4" id="KW-1185">Reference proteome</keyword>
<organism evidence="3 4">
    <name type="scientific">Aspergillus pseudodeflectus</name>
    <dbReference type="NCBI Taxonomy" id="176178"/>
    <lineage>
        <taxon>Eukaryota</taxon>
        <taxon>Fungi</taxon>
        <taxon>Dikarya</taxon>
        <taxon>Ascomycota</taxon>
        <taxon>Pezizomycotina</taxon>
        <taxon>Eurotiomycetes</taxon>
        <taxon>Eurotiomycetidae</taxon>
        <taxon>Eurotiales</taxon>
        <taxon>Aspergillaceae</taxon>
        <taxon>Aspergillus</taxon>
        <taxon>Aspergillus subgen. Nidulantes</taxon>
    </lineage>
</organism>
<sequence length="208" mass="23211">MEEDEILHVHHLLHLIFHRNRNQHGRTKWWKWLSILKRTVWNLAQTRGSGQGGFRPAESYRKYLAEWIVPKCYVAFTGVVADVQFSPLGTVLLATLARLSNSLEIDKDFKSRRSTEMASIHRPLSHKATSKGKEDVGQALSRSAAGIDICPGSGPQHAPHPISVDPGLAASSKPSLAKKSDTSKQEKTKTKKKKKQKNAIDDLFDGLL</sequence>
<protein>
    <recommendedName>
        <fullName evidence="2">RNase MRP protein 1 RNA binding domain-containing protein</fullName>
    </recommendedName>
</protein>
<dbReference type="InterPro" id="IPR047205">
    <property type="entry name" value="RMP1"/>
</dbReference>
<evidence type="ECO:0000259" key="2">
    <source>
        <dbReference type="Pfam" id="PF20945"/>
    </source>
</evidence>
<feature type="compositionally biased region" description="Basic and acidic residues" evidence="1">
    <location>
        <begin position="178"/>
        <end position="188"/>
    </location>
</feature>